<accession>D5VLY1</accession>
<dbReference type="EMBL" id="CP002008">
    <property type="protein sequence ID" value="ADG11504.1"/>
    <property type="molecule type" value="Genomic_DNA"/>
</dbReference>
<proteinExistence type="predicted"/>
<name>D5VLY1_CAUST</name>
<evidence type="ECO:0008006" key="3">
    <source>
        <dbReference type="Google" id="ProtNLM"/>
    </source>
</evidence>
<dbReference type="KEGG" id="cse:Cseg_3063"/>
<dbReference type="PANTHER" id="PTHR41368:SF1">
    <property type="entry name" value="PROTEIN YGHO"/>
    <property type="match status" value="1"/>
</dbReference>
<reference evidence="2" key="1">
    <citation type="journal article" date="2011" name="J. Bacteriol.">
        <title>Genome sequences of eight morphologically diverse alphaproteobacteria.</title>
        <authorList>
            <consortium name="US DOE Joint Genome Institute"/>
            <person name="Brown P.J."/>
            <person name="Kysela D.T."/>
            <person name="Buechlein A."/>
            <person name="Hemmerich C."/>
            <person name="Brun Y.V."/>
        </authorList>
    </citation>
    <scope>NUCLEOTIDE SEQUENCE [LARGE SCALE GENOMIC DNA]</scope>
    <source>
        <strain evidence="2">ATCC 21756 / DSM 7131 / JCM 7823 / NBRC 15250 / LMG 17158 / TK0059</strain>
    </source>
</reference>
<protein>
    <recommendedName>
        <fullName evidence="3">dATP pyrophosphohydrolase</fullName>
    </recommendedName>
</protein>
<dbReference type="SUPFAM" id="SSF55729">
    <property type="entry name" value="Acyl-CoA N-acyltransferases (Nat)"/>
    <property type="match status" value="1"/>
</dbReference>
<dbReference type="InterPro" id="IPR016181">
    <property type="entry name" value="Acyl_CoA_acyltransferase"/>
</dbReference>
<dbReference type="PANTHER" id="PTHR41368">
    <property type="entry name" value="PROTEIN YGHO"/>
    <property type="match status" value="1"/>
</dbReference>
<organism evidence="1 2">
    <name type="scientific">Caulobacter segnis (strain ATCC 21756 / DSM 7131 / JCM 7823 / NBRC 15250 / LMG 17158 / TK0059)</name>
    <name type="common">Mycoplana segnis</name>
    <dbReference type="NCBI Taxonomy" id="509190"/>
    <lineage>
        <taxon>Bacteria</taxon>
        <taxon>Pseudomonadati</taxon>
        <taxon>Pseudomonadota</taxon>
        <taxon>Alphaproteobacteria</taxon>
        <taxon>Caulobacterales</taxon>
        <taxon>Caulobacteraceae</taxon>
        <taxon>Caulobacter</taxon>
    </lineage>
</organism>
<dbReference type="eggNOG" id="COG0456">
    <property type="taxonomic scope" value="Bacteria"/>
</dbReference>
<evidence type="ECO:0000313" key="1">
    <source>
        <dbReference type="EMBL" id="ADG11504.1"/>
    </source>
</evidence>
<gene>
    <name evidence="1" type="ordered locus">Cseg_3063</name>
</gene>
<dbReference type="STRING" id="509190.Cseg_3063"/>
<sequence length="434" mass="48310">MRPFLHRCLLSFAPPHTQVGDLIIVSGVLTGPHVIEGAAAAPSSCEKTESMAFETPQPSDLTLTPVRSTAELRRFIEVANRLNAKDPNWVTPLIYERMAALTPKTNPFFEHAEVHLWLAVRGGRDVGRISAQIDHLATETGAGKTGNFGMIASEDDAEVFSALFGAAEAWLRSRGCTRALGPFNLSINEEVGLLVDGFDSKPMVMMGHDPRYAAARVEEQGYRKAKDVYAYVCDPRAALPDAIVRRLKRGLPKGVTLRQLDMSRYDEEVKALTEILNDAWSNNWGFVPTTEAETAQLGKALKDVIDKRLTLFAEIDGEVAGFIVLLPNVNEAIEGLNGKLLPFGWVKLLWRLKVKRVKSIRIPLMGVKRKFAETLRGQVVPFHLMNAGRDAGLALGYARFEFSWILEDNMPMRRISEAMGARIYKTYRLYEKAL</sequence>
<dbReference type="Proteomes" id="UP000002629">
    <property type="component" value="Chromosome"/>
</dbReference>
<dbReference type="Gene3D" id="3.40.630.30">
    <property type="match status" value="1"/>
</dbReference>
<dbReference type="AlphaFoldDB" id="D5VLY1"/>
<dbReference type="InterPro" id="IPR039968">
    <property type="entry name" value="BcerS-like"/>
</dbReference>
<dbReference type="HOGENOM" id="CLU_053649_0_0_5"/>
<evidence type="ECO:0000313" key="2">
    <source>
        <dbReference type="Proteomes" id="UP000002629"/>
    </source>
</evidence>